<proteinExistence type="predicted"/>
<evidence type="ECO:0000313" key="4">
    <source>
        <dbReference type="Proteomes" id="UP000652761"/>
    </source>
</evidence>
<feature type="region of interest" description="Disordered" evidence="1">
    <location>
        <begin position="316"/>
        <end position="385"/>
    </location>
</feature>
<dbReference type="OrthoDB" id="695987at2759"/>
<dbReference type="GO" id="GO:0003676">
    <property type="term" value="F:nucleic acid binding"/>
    <property type="evidence" value="ECO:0007669"/>
    <property type="project" value="InterPro"/>
</dbReference>
<keyword evidence="4" id="KW-1185">Reference proteome</keyword>
<feature type="domain" description="RNase H type-1" evidence="2">
    <location>
        <begin position="85"/>
        <end position="206"/>
    </location>
</feature>
<dbReference type="InterPro" id="IPR012337">
    <property type="entry name" value="RNaseH-like_sf"/>
</dbReference>
<dbReference type="AlphaFoldDB" id="A0A843TBD7"/>
<evidence type="ECO:0000259" key="2">
    <source>
        <dbReference type="Pfam" id="PF13456"/>
    </source>
</evidence>
<dbReference type="InterPro" id="IPR002156">
    <property type="entry name" value="RNaseH_domain"/>
</dbReference>
<gene>
    <name evidence="3" type="ORF">Taro_001556</name>
</gene>
<dbReference type="InterPro" id="IPR053151">
    <property type="entry name" value="RNase_H-like"/>
</dbReference>
<dbReference type="CDD" id="cd06222">
    <property type="entry name" value="RNase_H_like"/>
    <property type="match status" value="1"/>
</dbReference>
<dbReference type="PANTHER" id="PTHR47723">
    <property type="entry name" value="OS05G0353850 PROTEIN"/>
    <property type="match status" value="1"/>
</dbReference>
<dbReference type="InterPro" id="IPR044730">
    <property type="entry name" value="RNase_H-like_dom_plant"/>
</dbReference>
<sequence>MAILWETWCSRNIARFQDQQMSAKHIINRSLLFVRAICTAYKFQKIPPNWITVLGQVSTVKGKLNVRITSAVRWFTPPSGRLKLNVDGAFKSTSGEAGAGGIIRDHNGNMLCAFAHAYHGLNSSLAAEALAMREGISMCCRNGIFEVMVETDSHTLLQIVTDQQACNWDLAYILQGITAKTQILRAEITHTPHEANKVVDSLANFALSCPSLVSRNFWGDLPPDVKELYHQDKRSLSHHPPHPLGPPQLRFHKPQIHRLAPPLHAKHLCSERLLLGQIIRYPEECHTFAPDRGGDLLDPTLGPKLELIFIDDYRETSRGRGRPPELRVPAAESGCRGIEGPSPKESKVTMLVSERRSPLKQWKEERRATPPRKEECVGDGDRRQE</sequence>
<evidence type="ECO:0000256" key="1">
    <source>
        <dbReference type="SAM" id="MobiDB-lite"/>
    </source>
</evidence>
<dbReference type="Gene3D" id="3.30.420.10">
    <property type="entry name" value="Ribonuclease H-like superfamily/Ribonuclease H"/>
    <property type="match status" value="1"/>
</dbReference>
<dbReference type="GO" id="GO:0004523">
    <property type="term" value="F:RNA-DNA hybrid ribonuclease activity"/>
    <property type="evidence" value="ECO:0007669"/>
    <property type="project" value="InterPro"/>
</dbReference>
<evidence type="ECO:0000313" key="3">
    <source>
        <dbReference type="EMBL" id="MQL69268.1"/>
    </source>
</evidence>
<dbReference type="InterPro" id="IPR036397">
    <property type="entry name" value="RNaseH_sf"/>
</dbReference>
<protein>
    <recommendedName>
        <fullName evidence="2">RNase H type-1 domain-containing protein</fullName>
    </recommendedName>
</protein>
<accession>A0A843TBD7</accession>
<dbReference type="SUPFAM" id="SSF53098">
    <property type="entry name" value="Ribonuclease H-like"/>
    <property type="match status" value="1"/>
</dbReference>
<comment type="caution">
    <text evidence="3">The sequence shown here is derived from an EMBL/GenBank/DDBJ whole genome shotgun (WGS) entry which is preliminary data.</text>
</comment>
<dbReference type="EMBL" id="NMUH01000033">
    <property type="protein sequence ID" value="MQL69268.1"/>
    <property type="molecule type" value="Genomic_DNA"/>
</dbReference>
<organism evidence="3 4">
    <name type="scientific">Colocasia esculenta</name>
    <name type="common">Wild taro</name>
    <name type="synonym">Arum esculentum</name>
    <dbReference type="NCBI Taxonomy" id="4460"/>
    <lineage>
        <taxon>Eukaryota</taxon>
        <taxon>Viridiplantae</taxon>
        <taxon>Streptophyta</taxon>
        <taxon>Embryophyta</taxon>
        <taxon>Tracheophyta</taxon>
        <taxon>Spermatophyta</taxon>
        <taxon>Magnoliopsida</taxon>
        <taxon>Liliopsida</taxon>
        <taxon>Araceae</taxon>
        <taxon>Aroideae</taxon>
        <taxon>Colocasieae</taxon>
        <taxon>Colocasia</taxon>
    </lineage>
</organism>
<feature type="compositionally biased region" description="Basic and acidic residues" evidence="1">
    <location>
        <begin position="316"/>
        <end position="325"/>
    </location>
</feature>
<dbReference type="PANTHER" id="PTHR47723:SF19">
    <property type="entry name" value="POLYNUCLEOTIDYL TRANSFERASE, RIBONUCLEASE H-LIKE SUPERFAMILY PROTEIN"/>
    <property type="match status" value="1"/>
</dbReference>
<feature type="compositionally biased region" description="Basic and acidic residues" evidence="1">
    <location>
        <begin position="342"/>
        <end position="385"/>
    </location>
</feature>
<name>A0A843TBD7_COLES</name>
<dbReference type="Pfam" id="PF13456">
    <property type="entry name" value="RVT_3"/>
    <property type="match status" value="1"/>
</dbReference>
<reference evidence="3" key="1">
    <citation type="submission" date="2017-07" db="EMBL/GenBank/DDBJ databases">
        <title>Taro Niue Genome Assembly and Annotation.</title>
        <authorList>
            <person name="Atibalentja N."/>
            <person name="Keating K."/>
            <person name="Fields C.J."/>
        </authorList>
    </citation>
    <scope>NUCLEOTIDE SEQUENCE</scope>
    <source>
        <strain evidence="3">Niue_2</strain>
        <tissue evidence="3">Leaf</tissue>
    </source>
</reference>
<dbReference type="Proteomes" id="UP000652761">
    <property type="component" value="Unassembled WGS sequence"/>
</dbReference>